<evidence type="ECO:0000256" key="12">
    <source>
        <dbReference type="SAM" id="MobiDB-lite"/>
    </source>
</evidence>
<evidence type="ECO:0000256" key="1">
    <source>
        <dbReference type="ARBA" id="ARBA00004123"/>
    </source>
</evidence>
<evidence type="ECO:0000256" key="4">
    <source>
        <dbReference type="ARBA" id="ARBA00022553"/>
    </source>
</evidence>
<dbReference type="SUPFAM" id="SSF52540">
    <property type="entry name" value="P-loop containing nucleoside triphosphate hydrolases"/>
    <property type="match status" value="1"/>
</dbReference>
<name>A0AAV5S4I2_MAUHU</name>
<dbReference type="FunFam" id="1.10.8.60:FF:000021">
    <property type="entry name" value="Replication factor C subunit 1"/>
    <property type="match status" value="1"/>
</dbReference>
<evidence type="ECO:0000256" key="10">
    <source>
        <dbReference type="PIRNR" id="PIRNR036578"/>
    </source>
</evidence>
<dbReference type="InterPro" id="IPR001357">
    <property type="entry name" value="BRCT_dom"/>
</dbReference>
<dbReference type="InterPro" id="IPR013725">
    <property type="entry name" value="DNA_replication_fac_RFC1_C"/>
</dbReference>
<evidence type="ECO:0000313" key="15">
    <source>
        <dbReference type="Proteomes" id="UP001377567"/>
    </source>
</evidence>
<organism evidence="14 15">
    <name type="scientific">Maudiozyma humilis</name>
    <name type="common">Sour dough yeast</name>
    <name type="synonym">Kazachstania humilis</name>
    <dbReference type="NCBI Taxonomy" id="51915"/>
    <lineage>
        <taxon>Eukaryota</taxon>
        <taxon>Fungi</taxon>
        <taxon>Dikarya</taxon>
        <taxon>Ascomycota</taxon>
        <taxon>Saccharomycotina</taxon>
        <taxon>Saccharomycetes</taxon>
        <taxon>Saccharomycetales</taxon>
        <taxon>Saccharomycetaceae</taxon>
        <taxon>Maudiozyma</taxon>
    </lineage>
</organism>
<dbReference type="GO" id="GO:0005663">
    <property type="term" value="C:DNA replication factor C complex"/>
    <property type="evidence" value="ECO:0007669"/>
    <property type="project" value="InterPro"/>
</dbReference>
<dbReference type="Gene3D" id="1.10.8.60">
    <property type="match status" value="1"/>
</dbReference>
<keyword evidence="6 10" id="KW-0547">Nucleotide-binding</keyword>
<dbReference type="GO" id="GO:0003677">
    <property type="term" value="F:DNA binding"/>
    <property type="evidence" value="ECO:0007669"/>
    <property type="project" value="UniProtKB-KW"/>
</dbReference>
<dbReference type="Pfam" id="PF08519">
    <property type="entry name" value="RFC1"/>
    <property type="match status" value="1"/>
</dbReference>
<dbReference type="SMART" id="SM00292">
    <property type="entry name" value="BRCT"/>
    <property type="match status" value="1"/>
</dbReference>
<dbReference type="CDD" id="cd00009">
    <property type="entry name" value="AAA"/>
    <property type="match status" value="1"/>
</dbReference>
<reference evidence="14 15" key="1">
    <citation type="journal article" date="2023" name="Elife">
        <title>Identification of key yeast species and microbe-microbe interactions impacting larval growth of Drosophila in the wild.</title>
        <authorList>
            <person name="Mure A."/>
            <person name="Sugiura Y."/>
            <person name="Maeda R."/>
            <person name="Honda K."/>
            <person name="Sakurai N."/>
            <person name="Takahashi Y."/>
            <person name="Watada M."/>
            <person name="Katoh T."/>
            <person name="Gotoh A."/>
            <person name="Gotoh Y."/>
            <person name="Taniguchi I."/>
            <person name="Nakamura K."/>
            <person name="Hayashi T."/>
            <person name="Katayama T."/>
            <person name="Uemura T."/>
            <person name="Hattori Y."/>
        </authorList>
    </citation>
    <scope>NUCLEOTIDE SEQUENCE [LARGE SCALE GENOMIC DNA]</scope>
    <source>
        <strain evidence="14 15">KH-74</strain>
    </source>
</reference>
<dbReference type="InterPro" id="IPR003593">
    <property type="entry name" value="AAA+_ATPase"/>
</dbReference>
<dbReference type="Gene3D" id="3.40.50.300">
    <property type="entry name" value="P-loop containing nucleotide triphosphate hydrolases"/>
    <property type="match status" value="1"/>
</dbReference>
<keyword evidence="4" id="KW-0597">Phosphoprotein</keyword>
<gene>
    <name evidence="14" type="ORF">DAKH74_052680</name>
</gene>
<feature type="region of interest" description="Disordered" evidence="12">
    <location>
        <begin position="1"/>
        <end position="128"/>
    </location>
</feature>
<keyword evidence="7 10" id="KW-0067">ATP-binding</keyword>
<proteinExistence type="inferred from homology"/>
<dbReference type="SUPFAM" id="SSF48019">
    <property type="entry name" value="post-AAA+ oligomerization domain-like"/>
    <property type="match status" value="1"/>
</dbReference>
<evidence type="ECO:0000256" key="6">
    <source>
        <dbReference type="ARBA" id="ARBA00022741"/>
    </source>
</evidence>
<feature type="domain" description="BRCT" evidence="13">
    <location>
        <begin position="193"/>
        <end position="270"/>
    </location>
</feature>
<evidence type="ECO:0000259" key="13">
    <source>
        <dbReference type="PROSITE" id="PS50172"/>
    </source>
</evidence>
<dbReference type="InterPro" id="IPR027417">
    <property type="entry name" value="P-loop_NTPase"/>
</dbReference>
<comment type="caution">
    <text evidence="14">The sequence shown here is derived from an EMBL/GenBank/DDBJ whole genome shotgun (WGS) entry which is preliminary data.</text>
</comment>
<dbReference type="GO" id="GO:0016887">
    <property type="term" value="F:ATP hydrolysis activity"/>
    <property type="evidence" value="ECO:0007669"/>
    <property type="project" value="InterPro"/>
</dbReference>
<evidence type="ECO:0000313" key="14">
    <source>
        <dbReference type="EMBL" id="GMM58651.1"/>
    </source>
</evidence>
<keyword evidence="8" id="KW-0238">DNA-binding</keyword>
<dbReference type="InterPro" id="IPR036420">
    <property type="entry name" value="BRCT_dom_sf"/>
</dbReference>
<keyword evidence="15" id="KW-1185">Reference proteome</keyword>
<evidence type="ECO:0000256" key="2">
    <source>
        <dbReference type="ARBA" id="ARBA00006116"/>
    </source>
</evidence>
<dbReference type="InterPro" id="IPR012178">
    <property type="entry name" value="RFC1"/>
</dbReference>
<feature type="compositionally biased region" description="Acidic residues" evidence="12">
    <location>
        <begin position="850"/>
        <end position="862"/>
    </location>
</feature>
<dbReference type="FunFam" id="3.40.50.300:FF:000395">
    <property type="entry name" value="Replication factor C subunit 1"/>
    <property type="match status" value="1"/>
</dbReference>
<comment type="similarity">
    <text evidence="2 10">Belongs to the activator 1 large subunit family.</text>
</comment>
<dbReference type="CDD" id="cd18140">
    <property type="entry name" value="HLD_clamp_RFC"/>
    <property type="match status" value="1"/>
</dbReference>
<keyword evidence="5 10" id="KW-0235">DNA replication</keyword>
<dbReference type="Gene3D" id="3.40.50.10190">
    <property type="entry name" value="BRCT domain"/>
    <property type="match status" value="1"/>
</dbReference>
<dbReference type="EMBL" id="BTGD01000025">
    <property type="protein sequence ID" value="GMM58651.1"/>
    <property type="molecule type" value="Genomic_DNA"/>
</dbReference>
<dbReference type="GO" id="GO:0006271">
    <property type="term" value="P:DNA strand elongation involved in DNA replication"/>
    <property type="evidence" value="ECO:0007669"/>
    <property type="project" value="UniProtKB-ARBA"/>
</dbReference>
<evidence type="ECO:0000256" key="8">
    <source>
        <dbReference type="ARBA" id="ARBA00023125"/>
    </source>
</evidence>
<dbReference type="AlphaFoldDB" id="A0AAV5S4I2"/>
<dbReference type="PANTHER" id="PTHR23389">
    <property type="entry name" value="CHROMOSOME TRANSMISSION FIDELITY FACTOR 18"/>
    <property type="match status" value="1"/>
</dbReference>
<evidence type="ECO:0000256" key="3">
    <source>
        <dbReference type="ARBA" id="ARBA00020401"/>
    </source>
</evidence>
<dbReference type="InterPro" id="IPR047854">
    <property type="entry name" value="RFC_lid"/>
</dbReference>
<dbReference type="Pfam" id="PF25361">
    <property type="entry name" value="AAA_lid_RFC1"/>
    <property type="match status" value="1"/>
</dbReference>
<evidence type="ECO:0000256" key="11">
    <source>
        <dbReference type="SAM" id="Coils"/>
    </source>
</evidence>
<feature type="compositionally biased region" description="Basic residues" evidence="12">
    <location>
        <begin position="875"/>
        <end position="900"/>
    </location>
</feature>
<keyword evidence="9 10" id="KW-0539">Nucleus</keyword>
<evidence type="ECO:0000256" key="7">
    <source>
        <dbReference type="ARBA" id="ARBA00022840"/>
    </source>
</evidence>
<dbReference type="Gene3D" id="1.20.272.10">
    <property type="match status" value="1"/>
</dbReference>
<dbReference type="Pfam" id="PF00533">
    <property type="entry name" value="BRCT"/>
    <property type="match status" value="1"/>
</dbReference>
<dbReference type="Proteomes" id="UP001377567">
    <property type="component" value="Unassembled WGS sequence"/>
</dbReference>
<dbReference type="SMART" id="SM00382">
    <property type="entry name" value="AAA"/>
    <property type="match status" value="1"/>
</dbReference>
<dbReference type="FunFam" id="1.20.272.10:FF:000005">
    <property type="entry name" value="Replication factor C subunit 1"/>
    <property type="match status" value="1"/>
</dbReference>
<dbReference type="PROSITE" id="PS50172">
    <property type="entry name" value="BRCT"/>
    <property type="match status" value="1"/>
</dbReference>
<dbReference type="InterPro" id="IPR008921">
    <property type="entry name" value="DNA_pol3_clamp-load_cplx_C"/>
</dbReference>
<dbReference type="GO" id="GO:0005634">
    <property type="term" value="C:nucleus"/>
    <property type="evidence" value="ECO:0007669"/>
    <property type="project" value="UniProtKB-SubCell"/>
</dbReference>
<evidence type="ECO:0000256" key="5">
    <source>
        <dbReference type="ARBA" id="ARBA00022705"/>
    </source>
</evidence>
<dbReference type="SUPFAM" id="SSF52113">
    <property type="entry name" value="BRCT domain"/>
    <property type="match status" value="1"/>
</dbReference>
<dbReference type="FunFam" id="3.40.50.10190:FF:000001">
    <property type="entry name" value="Replication factor C subunit 1"/>
    <property type="match status" value="1"/>
</dbReference>
<dbReference type="GO" id="GO:0006281">
    <property type="term" value="P:DNA repair"/>
    <property type="evidence" value="ECO:0007669"/>
    <property type="project" value="InterPro"/>
</dbReference>
<dbReference type="Pfam" id="PF00004">
    <property type="entry name" value="AAA"/>
    <property type="match status" value="1"/>
</dbReference>
<keyword evidence="11" id="KW-0175">Coiled coil</keyword>
<feature type="region of interest" description="Disordered" evidence="12">
    <location>
        <begin position="850"/>
        <end position="900"/>
    </location>
</feature>
<dbReference type="PIRSF" id="PIRSF036578">
    <property type="entry name" value="RFC1"/>
    <property type="match status" value="1"/>
</dbReference>
<feature type="coiled-coil region" evidence="11">
    <location>
        <begin position="281"/>
        <end position="316"/>
    </location>
</feature>
<evidence type="ECO:0000256" key="9">
    <source>
        <dbReference type="ARBA" id="ARBA00023242"/>
    </source>
</evidence>
<accession>A0AAV5S4I2</accession>
<comment type="subcellular location">
    <subcellularLocation>
        <location evidence="1 10">Nucleus</location>
    </subcellularLocation>
</comment>
<dbReference type="GO" id="GO:0005524">
    <property type="term" value="F:ATP binding"/>
    <property type="evidence" value="ECO:0007669"/>
    <property type="project" value="UniProtKB-UniRule"/>
</dbReference>
<dbReference type="GO" id="GO:0003689">
    <property type="term" value="F:DNA clamp loader activity"/>
    <property type="evidence" value="ECO:0007669"/>
    <property type="project" value="UniProtKB-UniRule"/>
</dbReference>
<protein>
    <recommendedName>
        <fullName evidence="3 10">Replication factor C subunit 1</fullName>
    </recommendedName>
</protein>
<feature type="compositionally biased region" description="Acidic residues" evidence="12">
    <location>
        <begin position="32"/>
        <end position="46"/>
    </location>
</feature>
<sequence length="900" mass="98357">MVSITDFFNKDGAKPAAKRKRAPPKPTKEPEVIDLDDDFDDLDDSSLMELSQAPKKKKTAVAAVSSPKKSVKKESVFVELDDEPVVKSTARSSKPKAANSDVKVPVTKKEPAPVVSPKKKTTTPKKEPLAQLSPVKTGSAPVKSGITAQEVLATIPSVDLETVHVKENTGFVFSKAGGDSGDSGDTPMDFPEGAPDCLLGLTIVFTGVLPTLDRPTSEGIAKRYGARVTKSISGKTSLVVLGDDAGPSKLDKIKKLKIKTIDEDGFRQLIAAMPADGGDGLAAEKARVKKEEQEAQAALEAEKMVKEQKIKEAKIKAMKSAGEVVSKDESMREEDKLWTVKYAPTNLTQICGNKGAVTKLKNWLTNWENNKRLGFKSAGRDGTGIYRSAMLYGPPGIGKTTAAHIVAKELGYDVLEQNASDVRSKSLLNAGVKNALDNMSVVGFFKTREDKTDSNGKKFVIIMDEVDGMSGGDRGGVGQLAAFCRKTQTPMILICNERNLPKMRPFDRTCLDIQFRRPDANSVKARLMTIAIREGFKLDPNIIDKLVQTTRGDIRQIINLLSTISKTTKTIGHKNINQISKAWEKNIALKPFDIAHKMLDGYIYTDVGSNTFTLNDKIALYFDDFDFAPLMIQENYINCKPANLPPGKSQLQAVAEAAEILSSGDLIEKKIRSAEQLWSLLPLHAVMSTVYPASKVAGHMSGRINFSSWLGQNSKTNKYFRLLQELQYHTRLSTSTDKVGLRLEYMPTMKNELLLPLLKNGADGIPDVIQKMDDYFLTKEDWDTIMDFMIGPDKTDVILKKIPTAVKSAFTRKYNSMTHPVAIYKTGSTVGVASGKSSATPDFEDIVDADTETPAAEDDDAANEANDLKKDKLIKQKARPSKRKGAASKGAAAKKRKTKA</sequence>
<dbReference type="InterPro" id="IPR003959">
    <property type="entry name" value="ATPase_AAA_core"/>
</dbReference>
<dbReference type="PANTHER" id="PTHR23389:SF6">
    <property type="entry name" value="REPLICATION FACTOR C SUBUNIT 1"/>
    <property type="match status" value="1"/>
</dbReference>